<feature type="region of interest" description="Disordered" evidence="1">
    <location>
        <begin position="1"/>
        <end position="22"/>
    </location>
</feature>
<gene>
    <name evidence="3" type="ORF">D8674_003519</name>
</gene>
<dbReference type="OrthoDB" id="1150729at2759"/>
<dbReference type="Pfam" id="PF03140">
    <property type="entry name" value="DUF247"/>
    <property type="match status" value="1"/>
</dbReference>
<proteinExistence type="predicted"/>
<dbReference type="InterPro" id="IPR004158">
    <property type="entry name" value="DUF247_pln"/>
</dbReference>
<dbReference type="Proteomes" id="UP000327157">
    <property type="component" value="Chromosome 10"/>
</dbReference>
<feature type="compositionally biased region" description="Polar residues" evidence="1">
    <location>
        <begin position="1"/>
        <end position="14"/>
    </location>
</feature>
<keyword evidence="4" id="KW-1185">Reference proteome</keyword>
<protein>
    <submittedName>
        <fullName evidence="3">Uncharacterized protein</fullName>
    </submittedName>
</protein>
<comment type="caution">
    <text evidence="3">The sequence shown here is derived from an EMBL/GenBank/DDBJ whole genome shotgun (WGS) entry which is preliminary data.</text>
</comment>
<feature type="transmembrane region" description="Helical" evidence="2">
    <location>
        <begin position="436"/>
        <end position="460"/>
    </location>
</feature>
<name>A0A5N5FW78_9ROSA</name>
<dbReference type="EMBL" id="SMOL01000695">
    <property type="protein sequence ID" value="KAB2602514.1"/>
    <property type="molecule type" value="Genomic_DNA"/>
</dbReference>
<evidence type="ECO:0000256" key="2">
    <source>
        <dbReference type="SAM" id="Phobius"/>
    </source>
</evidence>
<evidence type="ECO:0000313" key="3">
    <source>
        <dbReference type="EMBL" id="KAB2602514.1"/>
    </source>
</evidence>
<keyword evidence="2" id="KW-0472">Membrane</keyword>
<keyword evidence="2" id="KW-0812">Transmembrane</keyword>
<evidence type="ECO:0000313" key="4">
    <source>
        <dbReference type="Proteomes" id="UP000327157"/>
    </source>
</evidence>
<keyword evidence="2" id="KW-1133">Transmembrane helix</keyword>
<sequence length="472" mass="54165">MTSPSTSSFPSENNGGRDDPDVVIPIELPDDFNITQLMSSMEERLKSVEKTDWLLRPSAGRESGCIFKVPQLLVEVNRKHYHPHIVSIGPYHRGRQHLEMMQQHKWRYLCDLLDRTPSTGPKLADYLQVVALGEEKIRGCYSETLNYLSKSELVEMMVLDGLFIIEVFSRFEHFAQNLDDTIFSSEWILPQLRLDFLRLENQIPFFVLQQLFDMSKPSREDTNQCSSLSKAALKFLNYVVEQRSDKVLEQFFNVGGVHLLDLFHVTFTAGIPDPPRENPPQSVELIGTVKKLHQAGIKFKKSKATSFLDIKFCNGVLEIPHVIVDDYSIHVLLNFVAFEQCYKDCDKHITTYAAFMNCLIRRPADATFLSEKNIIENYLGFDEELTQFFNNMSKDVGFSVIGSYLQQVFKDMNEHCNNVWNVQWAGFMLKYFKTPWSFMSASAVLIALLLTVIQTVLSIFEINGPQERSGGH</sequence>
<reference evidence="3 4" key="3">
    <citation type="submission" date="2019-11" db="EMBL/GenBank/DDBJ databases">
        <title>A de novo genome assembly of a pear dwarfing rootstock.</title>
        <authorList>
            <person name="Wang F."/>
            <person name="Wang J."/>
            <person name="Li S."/>
            <person name="Zhang Y."/>
            <person name="Fang M."/>
            <person name="Ma L."/>
            <person name="Zhao Y."/>
            <person name="Jiang S."/>
        </authorList>
    </citation>
    <scope>NUCLEOTIDE SEQUENCE [LARGE SCALE GENOMIC DNA]</scope>
    <source>
        <strain evidence="3">S2</strain>
        <tissue evidence="3">Leaf</tissue>
    </source>
</reference>
<reference evidence="4" key="2">
    <citation type="submission" date="2019-10" db="EMBL/GenBank/DDBJ databases">
        <title>A de novo genome assembly of a pear dwarfing rootstock.</title>
        <authorList>
            <person name="Wang F."/>
            <person name="Wang J."/>
            <person name="Li S."/>
            <person name="Zhang Y."/>
            <person name="Fang M."/>
            <person name="Ma L."/>
            <person name="Zhao Y."/>
            <person name="Jiang S."/>
        </authorList>
    </citation>
    <scope>NUCLEOTIDE SEQUENCE [LARGE SCALE GENOMIC DNA]</scope>
</reference>
<dbReference type="AlphaFoldDB" id="A0A5N5FW78"/>
<organism evidence="3 4">
    <name type="scientific">Pyrus ussuriensis x Pyrus communis</name>
    <dbReference type="NCBI Taxonomy" id="2448454"/>
    <lineage>
        <taxon>Eukaryota</taxon>
        <taxon>Viridiplantae</taxon>
        <taxon>Streptophyta</taxon>
        <taxon>Embryophyta</taxon>
        <taxon>Tracheophyta</taxon>
        <taxon>Spermatophyta</taxon>
        <taxon>Magnoliopsida</taxon>
        <taxon>eudicotyledons</taxon>
        <taxon>Gunneridae</taxon>
        <taxon>Pentapetalae</taxon>
        <taxon>rosids</taxon>
        <taxon>fabids</taxon>
        <taxon>Rosales</taxon>
        <taxon>Rosaceae</taxon>
        <taxon>Amygdaloideae</taxon>
        <taxon>Maleae</taxon>
        <taxon>Pyrus</taxon>
    </lineage>
</organism>
<evidence type="ECO:0000256" key="1">
    <source>
        <dbReference type="SAM" id="MobiDB-lite"/>
    </source>
</evidence>
<reference evidence="3 4" key="1">
    <citation type="submission" date="2019-09" db="EMBL/GenBank/DDBJ databases">
        <authorList>
            <person name="Ou C."/>
        </authorList>
    </citation>
    <scope>NUCLEOTIDE SEQUENCE [LARGE SCALE GENOMIC DNA]</scope>
    <source>
        <strain evidence="3">S2</strain>
        <tissue evidence="3">Leaf</tissue>
    </source>
</reference>
<dbReference type="PANTHER" id="PTHR31170:SF21">
    <property type="match status" value="1"/>
</dbReference>
<dbReference type="PANTHER" id="PTHR31170">
    <property type="entry name" value="BNAC04G53230D PROTEIN"/>
    <property type="match status" value="1"/>
</dbReference>
<accession>A0A5N5FW78</accession>